<keyword evidence="4" id="KW-1185">Reference proteome</keyword>
<accession>A0A172TQP3</accession>
<reference evidence="3 4" key="2">
    <citation type="journal article" date="2016" name="Int. J. Syst. Evol. Microbiol.">
        <title>Flavisolibacter tropicus sp. nov., isolated from tropical soil.</title>
        <authorList>
            <person name="Lee J.J."/>
            <person name="Kang M.S."/>
            <person name="Kim G.S."/>
            <person name="Lee C.S."/>
            <person name="Lim S."/>
            <person name="Lee J."/>
            <person name="Roh S.H."/>
            <person name="Kang H."/>
            <person name="Ha J.M."/>
            <person name="Bae S."/>
            <person name="Jung H.Y."/>
            <person name="Kim M.K."/>
        </authorList>
    </citation>
    <scope>NUCLEOTIDE SEQUENCE [LARGE SCALE GENOMIC DNA]</scope>
    <source>
        <strain evidence="3 4">LCS9</strain>
    </source>
</reference>
<feature type="transmembrane region" description="Helical" evidence="1">
    <location>
        <begin position="298"/>
        <end position="318"/>
    </location>
</feature>
<feature type="transmembrane region" description="Helical" evidence="1">
    <location>
        <begin position="89"/>
        <end position="112"/>
    </location>
</feature>
<dbReference type="CDD" id="cd07341">
    <property type="entry name" value="M56_BlaR1_MecR1_like"/>
    <property type="match status" value="1"/>
</dbReference>
<feature type="transmembrane region" description="Helical" evidence="1">
    <location>
        <begin position="202"/>
        <end position="225"/>
    </location>
</feature>
<dbReference type="PANTHER" id="PTHR34978:SF3">
    <property type="entry name" value="SLR0241 PROTEIN"/>
    <property type="match status" value="1"/>
</dbReference>
<keyword evidence="1" id="KW-0812">Transmembrane</keyword>
<proteinExistence type="predicted"/>
<dbReference type="Gene3D" id="3.30.2010.10">
    <property type="entry name" value="Metalloproteases ('zincins'), catalytic domain"/>
    <property type="match status" value="1"/>
</dbReference>
<dbReference type="EMBL" id="CP011390">
    <property type="protein sequence ID" value="ANE49350.1"/>
    <property type="molecule type" value="Genomic_DNA"/>
</dbReference>
<protein>
    <recommendedName>
        <fullName evidence="2">Peptidase M56 domain-containing protein</fullName>
    </recommendedName>
</protein>
<dbReference type="Pfam" id="PF05569">
    <property type="entry name" value="Peptidase_M56"/>
    <property type="match status" value="1"/>
</dbReference>
<feature type="transmembrane region" description="Helical" evidence="1">
    <location>
        <begin position="46"/>
        <end position="69"/>
    </location>
</feature>
<name>A0A172TQP3_9BACT</name>
<evidence type="ECO:0000256" key="1">
    <source>
        <dbReference type="SAM" id="Phobius"/>
    </source>
</evidence>
<evidence type="ECO:0000259" key="2">
    <source>
        <dbReference type="Pfam" id="PF05569"/>
    </source>
</evidence>
<feature type="transmembrane region" description="Helical" evidence="1">
    <location>
        <begin position="152"/>
        <end position="176"/>
    </location>
</feature>
<dbReference type="KEGG" id="fla:SY85_01370"/>
<keyword evidence="1" id="KW-0472">Membrane</keyword>
<dbReference type="InterPro" id="IPR008756">
    <property type="entry name" value="Peptidase_M56"/>
</dbReference>
<organism evidence="3 4">
    <name type="scientific">Flavisolibacter tropicus</name>
    <dbReference type="NCBI Taxonomy" id="1492898"/>
    <lineage>
        <taxon>Bacteria</taxon>
        <taxon>Pseudomonadati</taxon>
        <taxon>Bacteroidota</taxon>
        <taxon>Chitinophagia</taxon>
        <taxon>Chitinophagales</taxon>
        <taxon>Chitinophagaceae</taxon>
        <taxon>Flavisolibacter</taxon>
    </lineage>
</organism>
<dbReference type="RefSeq" id="WP_066401435.1">
    <property type="nucleotide sequence ID" value="NZ_CP011390.1"/>
</dbReference>
<dbReference type="PANTHER" id="PTHR34978">
    <property type="entry name" value="POSSIBLE SENSOR-TRANSDUCER PROTEIN BLAR"/>
    <property type="match status" value="1"/>
</dbReference>
<dbReference type="OrthoDB" id="15218at2"/>
<dbReference type="AlphaFoldDB" id="A0A172TQP3"/>
<evidence type="ECO:0000313" key="4">
    <source>
        <dbReference type="Proteomes" id="UP000077177"/>
    </source>
</evidence>
<evidence type="ECO:0000313" key="3">
    <source>
        <dbReference type="EMBL" id="ANE49350.1"/>
    </source>
</evidence>
<feature type="transmembrane region" description="Helical" evidence="1">
    <location>
        <begin position="12"/>
        <end position="34"/>
    </location>
</feature>
<reference evidence="4" key="1">
    <citation type="submission" date="2015-01" db="EMBL/GenBank/DDBJ databases">
        <title>Flavisolibacter sp./LCS9/ whole genome sequencing.</title>
        <authorList>
            <person name="Kim M.K."/>
            <person name="Srinivasan S."/>
            <person name="Lee J.-J."/>
        </authorList>
    </citation>
    <scope>NUCLEOTIDE SEQUENCE [LARGE SCALE GENOMIC DNA]</scope>
    <source>
        <strain evidence="4">LCS9</strain>
    </source>
</reference>
<dbReference type="InterPro" id="IPR052173">
    <property type="entry name" value="Beta-lactam_resp_regulator"/>
</dbReference>
<gene>
    <name evidence="3" type="ORF">SY85_01370</name>
</gene>
<keyword evidence="1" id="KW-1133">Transmembrane helix</keyword>
<dbReference type="STRING" id="1492898.SY85_01370"/>
<sequence length="560" mass="63816">MADWSSSHFLQALGWATLNSFWQMALLWCIFQLLTHFAKLTSNQKYLLAVSNVFVGFVWFLLSFSTYFKNGFNKTALSKVSVELSTNELSIVLSCASITYLLLLIVPTVKIIRNWIFLKQIKTVGVSKAPYRYRLFAQRISSHLGIKKPVKVYLSALVSSPMTIGFLKPFILIPIASINNLSVDQLEAILLHELSHIRRQDYIINLFLSLIQTVLYFNPFVKLFIKRAEVERENCCDELVLQFEYDKLSYASALLELEKSAQQIPQFAMAAANKNYLLSRIEKIVGIKKKASFNTYHFSGAFAVMLLLFVINSILIAGKDNLVALPFQDMSEPFAFFVNKDETTNLAKTNPETTDKSITPKIIAAQNVITKDQEPVEHTLPDAPENAIPVVNQNDPAFIRVALDNVDMSLDKEQKEQVEKTVQDSRRILEMKWLEVEKSIGDGMTVKEKAIAKEQYLAEIKKINWDNVEKGLKTKYEEINWDEVNENLAQSIAIAKIDSAEEVCSKTMAELHKIKAAEYRKLAVIMPDESIKQIEKAKADVQKRLDELQKIRIKKTVVRL</sequence>
<dbReference type="Proteomes" id="UP000077177">
    <property type="component" value="Chromosome"/>
</dbReference>
<feature type="domain" description="Peptidase M56" evidence="2">
    <location>
        <begin position="91"/>
        <end position="283"/>
    </location>
</feature>